<evidence type="ECO:0000256" key="6">
    <source>
        <dbReference type="ARBA" id="ARBA00023212"/>
    </source>
</evidence>
<dbReference type="PROSITE" id="PS51263">
    <property type="entry name" value="ADF_H"/>
    <property type="match status" value="2"/>
</dbReference>
<evidence type="ECO:0000256" key="7">
    <source>
        <dbReference type="ARBA" id="ARBA00038532"/>
    </source>
</evidence>
<dbReference type="Proteomes" id="UP000070444">
    <property type="component" value="Unassembled WGS sequence"/>
</dbReference>
<dbReference type="InterPro" id="IPR028458">
    <property type="entry name" value="Twinfilin"/>
</dbReference>
<dbReference type="CDD" id="cd11285">
    <property type="entry name" value="ADF_Twf-N_like"/>
    <property type="match status" value="1"/>
</dbReference>
<comment type="similarity">
    <text evidence="2">Belongs to the actin-binding proteins ADF family. Twinfilin subfamily.</text>
</comment>
<evidence type="ECO:0000313" key="10">
    <source>
        <dbReference type="Proteomes" id="UP000070444"/>
    </source>
</evidence>
<evidence type="ECO:0000259" key="8">
    <source>
        <dbReference type="PROSITE" id="PS51263"/>
    </source>
</evidence>
<dbReference type="GO" id="GO:0005737">
    <property type="term" value="C:cytoplasm"/>
    <property type="evidence" value="ECO:0007669"/>
    <property type="project" value="TreeGrafter"/>
</dbReference>
<gene>
    <name evidence="9" type="ORF">CONCODRAFT_8198</name>
</gene>
<dbReference type="PANTHER" id="PTHR13759">
    <property type="entry name" value="TWINFILIN"/>
    <property type="match status" value="1"/>
</dbReference>
<feature type="domain" description="ADF-H" evidence="8">
    <location>
        <begin position="183"/>
        <end position="295"/>
    </location>
</feature>
<dbReference type="AlphaFoldDB" id="A0A137P311"/>
<feature type="domain" description="ADF-H" evidence="8">
    <location>
        <begin position="5"/>
        <end position="145"/>
    </location>
</feature>
<reference evidence="9 10" key="1">
    <citation type="journal article" date="2015" name="Genome Biol. Evol.">
        <title>Phylogenomic analyses indicate that early fungi evolved digesting cell walls of algal ancestors of land plants.</title>
        <authorList>
            <person name="Chang Y."/>
            <person name="Wang S."/>
            <person name="Sekimoto S."/>
            <person name="Aerts A.L."/>
            <person name="Choi C."/>
            <person name="Clum A."/>
            <person name="LaButti K.M."/>
            <person name="Lindquist E.A."/>
            <person name="Yee Ngan C."/>
            <person name="Ohm R.A."/>
            <person name="Salamov A.A."/>
            <person name="Grigoriev I.V."/>
            <person name="Spatafora J.W."/>
            <person name="Berbee M.L."/>
        </authorList>
    </citation>
    <scope>NUCLEOTIDE SEQUENCE [LARGE SCALE GENOMIC DNA]</scope>
    <source>
        <strain evidence="9 10">NRRL 28638</strain>
    </source>
</reference>
<dbReference type="FunFam" id="3.40.20.10:FF:000042">
    <property type="entry name" value="Actin depolymerizing protein"/>
    <property type="match status" value="1"/>
</dbReference>
<evidence type="ECO:0000256" key="1">
    <source>
        <dbReference type="ARBA" id="ARBA00004245"/>
    </source>
</evidence>
<protein>
    <submittedName>
        <fullName evidence="9">Actin depolymerizing protein</fullName>
    </submittedName>
</protein>
<dbReference type="GO" id="GO:0051015">
    <property type="term" value="F:actin filament binding"/>
    <property type="evidence" value="ECO:0007669"/>
    <property type="project" value="TreeGrafter"/>
</dbReference>
<dbReference type="Gene3D" id="3.40.20.10">
    <property type="entry name" value="Severin"/>
    <property type="match status" value="2"/>
</dbReference>
<evidence type="ECO:0000313" key="9">
    <source>
        <dbReference type="EMBL" id="KXN69403.1"/>
    </source>
</evidence>
<dbReference type="Pfam" id="PF00241">
    <property type="entry name" value="Cofilin_ADF"/>
    <property type="match status" value="2"/>
</dbReference>
<comment type="subcellular location">
    <subcellularLocation>
        <location evidence="1">Cytoplasm</location>
        <location evidence="1">Cytoskeleton</location>
    </subcellularLocation>
</comment>
<dbReference type="GO" id="GO:0003785">
    <property type="term" value="F:actin monomer binding"/>
    <property type="evidence" value="ECO:0007669"/>
    <property type="project" value="TreeGrafter"/>
</dbReference>
<proteinExistence type="inferred from homology"/>
<keyword evidence="5" id="KW-0009">Actin-binding</keyword>
<dbReference type="SUPFAM" id="SSF55753">
    <property type="entry name" value="Actin depolymerizing proteins"/>
    <property type="match status" value="2"/>
</dbReference>
<keyword evidence="6" id="KW-0206">Cytoskeleton</keyword>
<sequence length="295" mass="33886">MSHQSGISASEDLVKTFAEACNINASNTDQIRLIKLQLKDENFEVTQTESAQGTWEEDFRKIQDSVKDNQPAYIAYRLDSKEEEDQGAWILICFVPETTHVRQKMLYASSKATLLKDLGAQNFQVKYYAYTQDELSLKVYLEYLEHQKASAPLTQQEQEAKYAQELESADPILSPQKRTHVSGMQVEFTEAAHAALQEFNEASLRMVILAVNLSENKVDLEETIEDSYDFTNAHYSGPFPEDQPRYVLVRISDDASNSDYNMFVYWCPVSSPVRQRMIYSSYRGSVLDYIQEDRD</sequence>
<evidence type="ECO:0000256" key="5">
    <source>
        <dbReference type="ARBA" id="ARBA00023203"/>
    </source>
</evidence>
<dbReference type="SMART" id="SM00102">
    <property type="entry name" value="ADF"/>
    <property type="match status" value="2"/>
</dbReference>
<dbReference type="OrthoDB" id="10006997at2759"/>
<evidence type="ECO:0000256" key="4">
    <source>
        <dbReference type="ARBA" id="ARBA00022737"/>
    </source>
</evidence>
<dbReference type="InterPro" id="IPR029006">
    <property type="entry name" value="ADF-H/Gelsolin-like_dom_sf"/>
</dbReference>
<organism evidence="9 10">
    <name type="scientific">Conidiobolus coronatus (strain ATCC 28846 / CBS 209.66 / NRRL 28638)</name>
    <name type="common">Delacroixia coronata</name>
    <dbReference type="NCBI Taxonomy" id="796925"/>
    <lineage>
        <taxon>Eukaryota</taxon>
        <taxon>Fungi</taxon>
        <taxon>Fungi incertae sedis</taxon>
        <taxon>Zoopagomycota</taxon>
        <taxon>Entomophthoromycotina</taxon>
        <taxon>Entomophthoromycetes</taxon>
        <taxon>Entomophthorales</taxon>
        <taxon>Ancylistaceae</taxon>
        <taxon>Conidiobolus</taxon>
    </lineage>
</organism>
<keyword evidence="4" id="KW-0677">Repeat</keyword>
<evidence type="ECO:0000256" key="2">
    <source>
        <dbReference type="ARBA" id="ARBA00009557"/>
    </source>
</evidence>
<dbReference type="OMA" id="YLFKHTH"/>
<evidence type="ECO:0000256" key="3">
    <source>
        <dbReference type="ARBA" id="ARBA00022490"/>
    </source>
</evidence>
<dbReference type="GO" id="GO:0051016">
    <property type="term" value="P:barbed-end actin filament capping"/>
    <property type="evidence" value="ECO:0007669"/>
    <property type="project" value="TreeGrafter"/>
</dbReference>
<dbReference type="InterPro" id="IPR002108">
    <property type="entry name" value="ADF-H"/>
</dbReference>
<dbReference type="EMBL" id="KQ964536">
    <property type="protein sequence ID" value="KXN69403.1"/>
    <property type="molecule type" value="Genomic_DNA"/>
</dbReference>
<keyword evidence="10" id="KW-1185">Reference proteome</keyword>
<dbReference type="GO" id="GO:0005884">
    <property type="term" value="C:actin filament"/>
    <property type="evidence" value="ECO:0007669"/>
    <property type="project" value="TreeGrafter"/>
</dbReference>
<name>A0A137P311_CONC2</name>
<accession>A0A137P311</accession>
<keyword evidence="3" id="KW-0963">Cytoplasm</keyword>
<comment type="subunit">
    <text evidence="7">Interacts with G-actin; ADP-actin form.</text>
</comment>
<dbReference type="PANTHER" id="PTHR13759:SF1">
    <property type="entry name" value="TWINFILIN"/>
    <property type="match status" value="1"/>
</dbReference>
<dbReference type="STRING" id="796925.A0A137P311"/>
<dbReference type="GO" id="GO:0030042">
    <property type="term" value="P:actin filament depolymerization"/>
    <property type="evidence" value="ECO:0007669"/>
    <property type="project" value="TreeGrafter"/>
</dbReference>